<dbReference type="AlphaFoldDB" id="T1AB40"/>
<reference evidence="2" key="1">
    <citation type="submission" date="2013-08" db="EMBL/GenBank/DDBJ databases">
        <authorList>
            <person name="Mendez C."/>
            <person name="Richter M."/>
            <person name="Ferrer M."/>
            <person name="Sanchez J."/>
        </authorList>
    </citation>
    <scope>NUCLEOTIDE SEQUENCE</scope>
</reference>
<evidence type="ECO:0000256" key="1">
    <source>
        <dbReference type="SAM" id="Phobius"/>
    </source>
</evidence>
<keyword evidence="1" id="KW-0812">Transmembrane</keyword>
<dbReference type="InterPro" id="IPR032092">
    <property type="entry name" value="PilW"/>
</dbReference>
<dbReference type="Pfam" id="PF07963">
    <property type="entry name" value="N_methyl"/>
    <property type="match status" value="1"/>
</dbReference>
<dbReference type="Gene3D" id="3.30.700.10">
    <property type="entry name" value="Glycoprotein, Type 4 Pilin"/>
    <property type="match status" value="1"/>
</dbReference>
<name>T1AB40_9ZZZZ</name>
<accession>T1AB40</accession>
<reference evidence="2" key="2">
    <citation type="journal article" date="2014" name="ISME J.">
        <title>Microbial stratification in low pH oxic and suboxic macroscopic growths along an acid mine drainage.</title>
        <authorList>
            <person name="Mendez-Garcia C."/>
            <person name="Mesa V."/>
            <person name="Sprenger R.R."/>
            <person name="Richter M."/>
            <person name="Diez M.S."/>
            <person name="Solano J."/>
            <person name="Bargiela R."/>
            <person name="Golyshina O.V."/>
            <person name="Manteca A."/>
            <person name="Ramos J.L."/>
            <person name="Gallego J.R."/>
            <person name="Llorente I."/>
            <person name="Martins Dos Santos V.A."/>
            <person name="Jensen O.N."/>
            <person name="Pelaez A.I."/>
            <person name="Sanchez J."/>
            <person name="Ferrer M."/>
        </authorList>
    </citation>
    <scope>NUCLEOTIDE SEQUENCE</scope>
</reference>
<dbReference type="InterPro" id="IPR012902">
    <property type="entry name" value="N_methyl_site"/>
</dbReference>
<keyword evidence="1" id="KW-0472">Membrane</keyword>
<feature type="transmembrane region" description="Helical" evidence="1">
    <location>
        <begin position="12"/>
        <end position="36"/>
    </location>
</feature>
<dbReference type="NCBIfam" id="TIGR02532">
    <property type="entry name" value="IV_pilin_GFxxxE"/>
    <property type="match status" value="1"/>
</dbReference>
<sequence length="402" mass="40875">MQRTANHSLGFSLVELMVAIAIGLIVLAGIATVFMAQRQVVSSSSAQGAIQNADNAISAILSPAIRGAGFTGCGTLANAGDRVSYSASSTSWVFSRGNFSAPVFGFDATGTDAGGSYAITALNAADDSNSGDWTPALTGNLSGLTEQGSDVLVLNGEAPGTHPIGVPLVDQSSTPNTFTVYNAGASNPNASPIQFTDANGNVLSVLVSAVAVSDCAKSSIFVPAMTSSTAISNPVTVGPIGNNGAGNVSQQIAPVYQDGVQLAPMQQVAYFVGQGHGGQSALYQAVLVGGQWNSQELIPGVDNMQVLYGVGLNGQITQYLSAAGVQALQANPPAGVTSLPFNPWTIVNSIRIGFLIEGGLGSAAPGANPTTWSVLGTTITVPADTRLRHVFVMTTNLRNTTL</sequence>
<dbReference type="Pfam" id="PF16074">
    <property type="entry name" value="PilW"/>
    <property type="match status" value="1"/>
</dbReference>
<keyword evidence="1" id="KW-1133">Transmembrane helix</keyword>
<comment type="caution">
    <text evidence="2">The sequence shown here is derived from an EMBL/GenBank/DDBJ whole genome shotgun (WGS) entry which is preliminary data.</text>
</comment>
<gene>
    <name evidence="2" type="ORF">B1B_15562</name>
</gene>
<dbReference type="GO" id="GO:0043683">
    <property type="term" value="P:type IV pilus assembly"/>
    <property type="evidence" value="ECO:0007669"/>
    <property type="project" value="InterPro"/>
</dbReference>
<dbReference type="EMBL" id="AUZY01010356">
    <property type="protein sequence ID" value="EQD39025.1"/>
    <property type="molecule type" value="Genomic_DNA"/>
</dbReference>
<proteinExistence type="predicted"/>
<evidence type="ECO:0000313" key="2">
    <source>
        <dbReference type="EMBL" id="EQD39025.1"/>
    </source>
</evidence>
<protein>
    <submittedName>
        <fullName evidence="2">Type IV pilus assembly protein PilW</fullName>
    </submittedName>
</protein>
<organism evidence="2">
    <name type="scientific">mine drainage metagenome</name>
    <dbReference type="NCBI Taxonomy" id="410659"/>
    <lineage>
        <taxon>unclassified sequences</taxon>
        <taxon>metagenomes</taxon>
        <taxon>ecological metagenomes</taxon>
    </lineage>
</organism>